<dbReference type="Proteomes" id="UP000469430">
    <property type="component" value="Unassembled WGS sequence"/>
</dbReference>
<proteinExistence type="predicted"/>
<organism evidence="1 2">
    <name type="scientific">Croceibacterium xixiisoli</name>
    <dbReference type="NCBI Taxonomy" id="1476466"/>
    <lineage>
        <taxon>Bacteria</taxon>
        <taxon>Pseudomonadati</taxon>
        <taxon>Pseudomonadota</taxon>
        <taxon>Alphaproteobacteria</taxon>
        <taxon>Sphingomonadales</taxon>
        <taxon>Erythrobacteraceae</taxon>
        <taxon>Croceibacterium</taxon>
    </lineage>
</organism>
<keyword evidence="2" id="KW-1185">Reference proteome</keyword>
<dbReference type="InterPro" id="IPR052927">
    <property type="entry name" value="DCC_oxidoreductase"/>
</dbReference>
<dbReference type="PANTHER" id="PTHR33639:SF2">
    <property type="entry name" value="DUF393 DOMAIN-CONTAINING PROTEIN"/>
    <property type="match status" value="1"/>
</dbReference>
<comment type="caution">
    <text evidence="1">The sequence shown here is derived from an EMBL/GenBank/DDBJ whole genome shotgun (WGS) entry which is preliminary data.</text>
</comment>
<dbReference type="RefSeq" id="WP_161389452.1">
    <property type="nucleotide sequence ID" value="NZ_JBHSCP010000001.1"/>
</dbReference>
<dbReference type="GO" id="GO:0015035">
    <property type="term" value="F:protein-disulfide reductase activity"/>
    <property type="evidence" value="ECO:0007669"/>
    <property type="project" value="InterPro"/>
</dbReference>
<dbReference type="AlphaFoldDB" id="A0A6I4TNV9"/>
<evidence type="ECO:0000313" key="2">
    <source>
        <dbReference type="Proteomes" id="UP000469430"/>
    </source>
</evidence>
<dbReference type="Pfam" id="PF04134">
    <property type="entry name" value="DCC1-like"/>
    <property type="match status" value="1"/>
</dbReference>
<dbReference type="EMBL" id="WTYJ01000001">
    <property type="protein sequence ID" value="MXO97755.1"/>
    <property type="molecule type" value="Genomic_DNA"/>
</dbReference>
<dbReference type="PANTHER" id="PTHR33639">
    <property type="entry name" value="THIOL-DISULFIDE OXIDOREDUCTASE DCC"/>
    <property type="match status" value="1"/>
</dbReference>
<name>A0A6I4TNV9_9SPHN</name>
<reference evidence="1 2" key="1">
    <citation type="submission" date="2019-12" db="EMBL/GenBank/DDBJ databases">
        <title>Genomic-based taxomic classification of the family Erythrobacteraceae.</title>
        <authorList>
            <person name="Xu L."/>
        </authorList>
    </citation>
    <scope>NUCLEOTIDE SEQUENCE [LARGE SCALE GENOMIC DNA]</scope>
    <source>
        <strain evidence="1 2">S36</strain>
    </source>
</reference>
<dbReference type="OrthoDB" id="9785438at2"/>
<gene>
    <name evidence="1" type="ORF">GRI97_01980</name>
</gene>
<dbReference type="InterPro" id="IPR007263">
    <property type="entry name" value="DCC1-like"/>
</dbReference>
<evidence type="ECO:0000313" key="1">
    <source>
        <dbReference type="EMBL" id="MXO97755.1"/>
    </source>
</evidence>
<accession>A0A6I4TNV9</accession>
<sequence>MAEHSPPASLPTSLPGGPIVLFDAECVLCSANAQFILTHDKAERFHLASMQSDVGAALFRQHGLDPADPTSILVIDGPRVHKDSDAVLAIYEGLGFPWRLAGVLRVIPAGLRDPVYRLIARNRYRLFGKRATCWVPSPRFRSRVL</sequence>
<protein>
    <submittedName>
        <fullName evidence="1">DUF393 domain-containing protein</fullName>
    </submittedName>
</protein>